<dbReference type="AlphaFoldDB" id="A0A8T1GRB4"/>
<organism evidence="1 2">
    <name type="scientific">Phytophthora cactorum</name>
    <dbReference type="NCBI Taxonomy" id="29920"/>
    <lineage>
        <taxon>Eukaryota</taxon>
        <taxon>Sar</taxon>
        <taxon>Stramenopiles</taxon>
        <taxon>Oomycota</taxon>
        <taxon>Peronosporomycetes</taxon>
        <taxon>Peronosporales</taxon>
        <taxon>Peronosporaceae</taxon>
        <taxon>Phytophthora</taxon>
    </lineage>
</organism>
<dbReference type="Proteomes" id="UP000760860">
    <property type="component" value="Unassembled WGS sequence"/>
</dbReference>
<evidence type="ECO:0000313" key="1">
    <source>
        <dbReference type="EMBL" id="KAG3195704.1"/>
    </source>
</evidence>
<proteinExistence type="predicted"/>
<reference evidence="1" key="1">
    <citation type="submission" date="2018-05" db="EMBL/GenBank/DDBJ databases">
        <title>Effector identification in a new, highly contiguous assembly of the strawberry crown rot pathogen Phytophthora cactorum.</title>
        <authorList>
            <person name="Armitage A.D."/>
            <person name="Nellist C.F."/>
            <person name="Bates H."/>
            <person name="Vickerstaff R.J."/>
            <person name="Harrison R.J."/>
        </authorList>
    </citation>
    <scope>NUCLEOTIDE SEQUENCE</scope>
    <source>
        <strain evidence="1">P421</strain>
    </source>
</reference>
<accession>A0A8T1GRB4</accession>
<dbReference type="EMBL" id="RCMV01004215">
    <property type="protein sequence ID" value="KAG3195704.1"/>
    <property type="molecule type" value="Genomic_DNA"/>
</dbReference>
<name>A0A8T1GRB4_9STRA</name>
<sequence>MGRVFGWTVRHAPLVRRPHDNSFLAHARFSIRVGWTLEDANAFMATMPVDAVGVGVDRNVVS</sequence>
<evidence type="ECO:0000313" key="2">
    <source>
        <dbReference type="Proteomes" id="UP000760860"/>
    </source>
</evidence>
<gene>
    <name evidence="1" type="ORF">PC129_g24779</name>
</gene>
<protein>
    <submittedName>
        <fullName evidence="1">Uncharacterized protein</fullName>
    </submittedName>
</protein>
<comment type="caution">
    <text evidence="1">The sequence shown here is derived from an EMBL/GenBank/DDBJ whole genome shotgun (WGS) entry which is preliminary data.</text>
</comment>